<keyword evidence="3" id="KW-1133">Transmembrane helix</keyword>
<feature type="region of interest" description="Disordered" evidence="2">
    <location>
        <begin position="2601"/>
        <end position="2626"/>
    </location>
</feature>
<keyword evidence="3" id="KW-0812">Transmembrane</keyword>
<keyword evidence="1" id="KW-0479">Metal-binding</keyword>
<dbReference type="Pfam" id="PF17921">
    <property type="entry name" value="Integrase_H2C2"/>
    <property type="match status" value="1"/>
</dbReference>
<dbReference type="Gene3D" id="3.30.70.270">
    <property type="match status" value="1"/>
</dbReference>
<dbReference type="InterPro" id="IPR009878">
    <property type="entry name" value="Phlebovirus_G2_fusion"/>
</dbReference>
<accession>E3N4X7</accession>
<dbReference type="PROSITE" id="PS50158">
    <property type="entry name" value="ZF_CCHC"/>
    <property type="match status" value="1"/>
</dbReference>
<dbReference type="Gene3D" id="2.60.40.3770">
    <property type="match status" value="1"/>
</dbReference>
<dbReference type="SUPFAM" id="SSF57756">
    <property type="entry name" value="Retrovirus zinc finger-like domains"/>
    <property type="match status" value="1"/>
</dbReference>
<feature type="compositionally biased region" description="Basic and acidic residues" evidence="2">
    <location>
        <begin position="2702"/>
        <end position="2713"/>
    </location>
</feature>
<dbReference type="InterPro" id="IPR005312">
    <property type="entry name" value="DUF1759"/>
</dbReference>
<dbReference type="GO" id="GO:0003676">
    <property type="term" value="F:nucleic acid binding"/>
    <property type="evidence" value="ECO:0007669"/>
    <property type="project" value="InterPro"/>
</dbReference>
<reference evidence="6" key="1">
    <citation type="submission" date="2007-07" db="EMBL/GenBank/DDBJ databases">
        <title>PCAP assembly of the Caenorhabditis remanei genome.</title>
        <authorList>
            <consortium name="The Caenorhabditis remanei Sequencing Consortium"/>
            <person name="Wilson R.K."/>
        </authorList>
    </citation>
    <scope>NUCLEOTIDE SEQUENCE [LARGE SCALE GENOMIC DNA]</scope>
    <source>
        <strain evidence="6">PB4641</strain>
    </source>
</reference>
<evidence type="ECO:0000256" key="2">
    <source>
        <dbReference type="SAM" id="MobiDB-lite"/>
    </source>
</evidence>
<evidence type="ECO:0000256" key="1">
    <source>
        <dbReference type="PROSITE-ProRule" id="PRU00047"/>
    </source>
</evidence>
<dbReference type="EMBL" id="DS268529">
    <property type="protein sequence ID" value="EFO86946.1"/>
    <property type="molecule type" value="Genomic_DNA"/>
</dbReference>
<dbReference type="PANTHER" id="PTHR47331">
    <property type="entry name" value="PHD-TYPE DOMAIN-CONTAINING PROTEIN"/>
    <property type="match status" value="1"/>
</dbReference>
<dbReference type="Gene3D" id="3.30.420.10">
    <property type="entry name" value="Ribonuclease H-like superfamily/Ribonuclease H"/>
    <property type="match status" value="2"/>
</dbReference>
<dbReference type="InterPro" id="IPR043128">
    <property type="entry name" value="Rev_trsase/Diguanyl_cyclase"/>
</dbReference>
<dbReference type="GO" id="GO:0042575">
    <property type="term" value="C:DNA polymerase complex"/>
    <property type="evidence" value="ECO:0007669"/>
    <property type="project" value="UniProtKB-ARBA"/>
</dbReference>
<dbReference type="Gene3D" id="4.10.60.10">
    <property type="entry name" value="Zinc finger, CCHC-type"/>
    <property type="match status" value="1"/>
</dbReference>
<dbReference type="Gene3D" id="3.10.10.10">
    <property type="entry name" value="HIV Type 1 Reverse Transcriptase, subunit A, domain 1"/>
    <property type="match status" value="1"/>
</dbReference>
<dbReference type="PANTHER" id="PTHR47331:SF5">
    <property type="entry name" value="RIBONUCLEASE H"/>
    <property type="match status" value="1"/>
</dbReference>
<evidence type="ECO:0000313" key="6">
    <source>
        <dbReference type="EMBL" id="EFO86946.1"/>
    </source>
</evidence>
<evidence type="ECO:0000313" key="7">
    <source>
        <dbReference type="Proteomes" id="UP000008281"/>
    </source>
</evidence>
<dbReference type="Gene3D" id="2.40.70.10">
    <property type="entry name" value="Acid Proteases"/>
    <property type="match status" value="1"/>
</dbReference>
<feature type="region of interest" description="Disordered" evidence="2">
    <location>
        <begin position="2641"/>
        <end position="2713"/>
    </location>
</feature>
<dbReference type="InterPro" id="IPR000477">
    <property type="entry name" value="RT_dom"/>
</dbReference>
<dbReference type="InterPro" id="IPR036875">
    <property type="entry name" value="Znf_CCHC_sf"/>
</dbReference>
<feature type="compositionally biased region" description="Basic and acidic residues" evidence="2">
    <location>
        <begin position="2643"/>
        <end position="2668"/>
    </location>
</feature>
<keyword evidence="7" id="KW-1185">Reference proteome</keyword>
<dbReference type="InterPro" id="IPR001584">
    <property type="entry name" value="Integrase_cat-core"/>
</dbReference>
<dbReference type="SMART" id="SM00343">
    <property type="entry name" value="ZnF_C2HC"/>
    <property type="match status" value="3"/>
</dbReference>
<feature type="region of interest" description="Disordered" evidence="2">
    <location>
        <begin position="1797"/>
        <end position="1826"/>
    </location>
</feature>
<dbReference type="InterPro" id="IPR036397">
    <property type="entry name" value="RNaseH_sf"/>
</dbReference>
<dbReference type="InterPro" id="IPR001878">
    <property type="entry name" value="Znf_CCHC"/>
</dbReference>
<evidence type="ECO:0000256" key="3">
    <source>
        <dbReference type="SAM" id="Phobius"/>
    </source>
</evidence>
<feature type="transmembrane region" description="Helical" evidence="3">
    <location>
        <begin position="2413"/>
        <end position="2432"/>
    </location>
</feature>
<dbReference type="InterPro" id="IPR040676">
    <property type="entry name" value="DUF5641"/>
</dbReference>
<dbReference type="PROSITE" id="PS50994">
    <property type="entry name" value="INTEGRASE"/>
    <property type="match status" value="1"/>
</dbReference>
<feature type="domain" description="Integrase catalytic" evidence="5">
    <location>
        <begin position="1479"/>
        <end position="1661"/>
    </location>
</feature>
<feature type="compositionally biased region" description="Basic residues" evidence="2">
    <location>
        <begin position="2692"/>
        <end position="2701"/>
    </location>
</feature>
<dbReference type="STRING" id="31234.E3N4X7"/>
<dbReference type="Pfam" id="PF18701">
    <property type="entry name" value="DUF5641"/>
    <property type="match status" value="1"/>
</dbReference>
<dbReference type="GO" id="GO:0019899">
    <property type="term" value="F:enzyme binding"/>
    <property type="evidence" value="ECO:0007669"/>
    <property type="project" value="UniProtKB-ARBA"/>
</dbReference>
<dbReference type="SUPFAM" id="SSF53098">
    <property type="entry name" value="Ribonuclease H-like"/>
    <property type="match status" value="1"/>
</dbReference>
<dbReference type="InterPro" id="IPR021109">
    <property type="entry name" value="Peptidase_aspartic_dom_sf"/>
</dbReference>
<dbReference type="Pfam" id="PF00078">
    <property type="entry name" value="RVT_1"/>
    <property type="match status" value="1"/>
</dbReference>
<dbReference type="Proteomes" id="UP000008281">
    <property type="component" value="Unassembled WGS sequence"/>
</dbReference>
<feature type="region of interest" description="Disordered" evidence="2">
    <location>
        <begin position="116"/>
        <end position="143"/>
    </location>
</feature>
<dbReference type="InterPro" id="IPR012337">
    <property type="entry name" value="RNaseH-like_sf"/>
</dbReference>
<dbReference type="InParanoid" id="E3N4X7"/>
<dbReference type="Gene3D" id="1.10.340.70">
    <property type="match status" value="1"/>
</dbReference>
<keyword evidence="1" id="KW-0863">Zinc-finger</keyword>
<dbReference type="OrthoDB" id="5869260at2759"/>
<feature type="transmembrane region" description="Helical" evidence="3">
    <location>
        <begin position="1973"/>
        <end position="1993"/>
    </location>
</feature>
<dbReference type="HOGENOM" id="CLU_000526_3_1_1"/>
<dbReference type="InterPro" id="IPR043502">
    <property type="entry name" value="DNA/RNA_pol_sf"/>
</dbReference>
<dbReference type="Pfam" id="PF07245">
    <property type="entry name" value="Phlebovirus_G2"/>
    <property type="match status" value="1"/>
</dbReference>
<feature type="domain" description="CCHC-type" evidence="4">
    <location>
        <begin position="396"/>
        <end position="412"/>
    </location>
</feature>
<dbReference type="OMA" id="HERSSCK"/>
<feature type="compositionally biased region" description="Low complexity" evidence="2">
    <location>
        <begin position="2669"/>
        <end position="2679"/>
    </location>
</feature>
<feature type="region of interest" description="Disordered" evidence="2">
    <location>
        <begin position="330"/>
        <end position="358"/>
    </location>
</feature>
<dbReference type="GO" id="GO:0008270">
    <property type="term" value="F:zinc ion binding"/>
    <property type="evidence" value="ECO:0007669"/>
    <property type="project" value="UniProtKB-KW"/>
</dbReference>
<keyword evidence="1" id="KW-0862">Zinc</keyword>
<proteinExistence type="predicted"/>
<evidence type="ECO:0000259" key="4">
    <source>
        <dbReference type="PROSITE" id="PS50158"/>
    </source>
</evidence>
<feature type="region of interest" description="Disordered" evidence="2">
    <location>
        <begin position="1466"/>
        <end position="1485"/>
    </location>
</feature>
<dbReference type="Pfam" id="PF05380">
    <property type="entry name" value="Peptidase_A17"/>
    <property type="match status" value="1"/>
</dbReference>
<organism evidence="7">
    <name type="scientific">Caenorhabditis remanei</name>
    <name type="common">Caenorhabditis vulgaris</name>
    <dbReference type="NCBI Taxonomy" id="31234"/>
    <lineage>
        <taxon>Eukaryota</taxon>
        <taxon>Metazoa</taxon>
        <taxon>Ecdysozoa</taxon>
        <taxon>Nematoda</taxon>
        <taxon>Chromadorea</taxon>
        <taxon>Rhabditida</taxon>
        <taxon>Rhabditina</taxon>
        <taxon>Rhabditomorpha</taxon>
        <taxon>Rhabditoidea</taxon>
        <taxon>Rhabditidae</taxon>
        <taxon>Peloderinae</taxon>
        <taxon>Caenorhabditis</taxon>
    </lineage>
</organism>
<evidence type="ECO:0000259" key="5">
    <source>
        <dbReference type="PROSITE" id="PS50994"/>
    </source>
</evidence>
<dbReference type="GO" id="GO:0015074">
    <property type="term" value="P:DNA integration"/>
    <property type="evidence" value="ECO:0007669"/>
    <property type="project" value="InterPro"/>
</dbReference>
<sequence>MSLAGKKAALTKAVKGLEEKLTATTTQLDFIEDKTTEETLPYKEDLQLLLTTIETKSDNLDKALNNFEVEVDKIPPANEEATKNAETRIAEALDVREDAIDSLIRLRHQLNRISSLTTQQASREDSRTLPIQPNNIPAPNPPQQFGFREYLIENTRISKFKGNVWEFEAFWTQFEELIHKSEQPDLFKFNKLLNLLEGEPRELIARFKITGDNYNKAIALLKKRYNDQEQIVSQLTAQLKKETATSGHTTDQRKLFEKILITTNQLKDYQENVDTRMMKDEIVSKFAHRIQEDVYKKKLDSPGDWTLDKILEDLENVIIREESLNMLLKKEEKTKNMDNSTQKQQKSKDNKRDNKTPFRKNDDPCIFCKEKGHFFGHCPTKPNPMDRLQILKTEARCTRCTKTGHTPKDCKSKMCPVCNKDHHSSCCFEKHKEALPPKTFKKQDQKKSSSSSTTTAAMALQGDNTVCEMDNSENKPDEIHTIASAKTRGTNRGFIPTIVTKAYNHSTGQWEGITVMLDSGSDQTFITRSLLNRWNLPNLGEVKVDANAFDSTCQKKQFGRSQIQLRLKDTRIQMDVYVADSLVGRISKAPLTHQDMQFLLKEKLEINEDSLRTTSEPDMILGTDYWMEIVTGQLIQMPSGVGLIETKDGFATMGSTKDNSCQPRYEEDKVIVMALNSDPHDPGRKTEDEQMRDTLMKKPHEFSGSLKEEQSERDKKTIQFFEDTVEKRDEAYFVRIPYKEEHPPLPDNFSIALARLTQMRRQHSTENLQMIKDVFEDYKAKKFIEEVNVYEETPNKLHYNALQAVITPSKTTTKCRIVVDASAHYKDKPCLNDCIEQGPTILPDIQDMIIRFRSGQTVLISDVEKAFLQVFLHEDDRDVTRVLWFKDINKPVNEDNIIVYRFTRVLFGLNVSPFLLGQTIIHHLRSLKDDPIIREMPHNLYVDNSIITTDENAENVIQIYKKVKKTFKDANMNLREFRSNCKTVNDGIAEEDKSKEEDMKVLGIWWTSSEDTITMDTTFDLALTNSRRTVSSDMASKFDPMGYLTPLLLPPKLFQRELWDTTQYGWDTKLSEQHEDEYRKLIQNINGFTIKMPREIVLKTGKNSIITFCDASKEATACCVYVKNDKGTHIILGKSHARPLKEKWTIPKLEMHALLLGTEKTMKVVKALQLGQTTIDQVVIMSDSAIALAWIKSLPTQKEVGTLIHNRLRDIVSHVEEMETMVTTVKFGHVRTHENPADLGTRGCTKEEFENSIWWKGPNFIQTDTHTWSPEHQLFQVERPGQIHTAALVSKESEPLLNSQATNSLQKMIRIALRVLKAAKIFSKPLGSERFPSLKDITLNDIANRVELKTAETLVIKDHQKGISCKTLQQYGNLGIIPNKDNILVAKGRMELAGLEENARNPIFILPNSQLAKQIIADCHGSFHKTMEHTMDSVRRRFWIPKLRQQTKSFIARCIPCQRNSKQPCRYPDMGRIPRDRVNKQRPFGSTGLDNFGPIQYRKDDGTLANAYGTIFTCTTTRLIHVETVKNASALEFIQAFRKFVAIRGRPTKIVSDNGTNFVLGQKIIEEAFERSDCPPDMHKIDWKFITPYAPWKGGVYERMVKSVKEAFYKAVGRSKLTFEELTTVLYEATASINQRPLTKLEDDINAEAPIRPCDFINQEMEIRLPLEGALDIKEDFCPAAELQSKESMLNTVDALKSSIKASERVWKVWNSKYLAEMREGHKLRMDKKRGSPKLPKVGQIVLMCEDLQPRNVWKMAKILRLNESSDGVVRDVDILTPNGRTLNRAINLIVPLELDEEDKEDETEHPSPQLDKPKEDPEKSSDNKKRYNLRSRKVVNYNEEQPVNNFVFSSGTKWTNMMFICTLLMMFSGTTATNNIIHCTPNGIKIEGQFESFESCVENYCTTKNRWEWSRGQGVNVWFPPAIKIYPHHVTTKIKDGDLLQINEMDCEAVPFCQTIDCTVCWTNIINPECHISWAILGVGALIFLLLFVIHATCKAPVKCKDVLGTGWTIIRVLWWILSTPIRKAWKWFRKETPVRRSTWKRLFTIICETLTEEIMHLNNAHKEGCLRIERNRTILRDIRVQLRAGCGCFYLSSGCLFYRIYALPRGNDSMEILKCVDYIPIVNLRITVTTLNTWKNKVETVNISSPLGRSTWFKDMMFTVVDINTPPSPSLNTWFITNATSMATWPENLLPHYQCNQKLNQCVLDEECQCSPAEDTMICTCKDTDMRELFRQPDRVLPVQAGHLRLEQDGNNVKGKMKFSTSTTMSIKMTDKWTTSIVKTKESCSVASTTASGCYKCEKGATAEITCKTNEESTTANIECGEEEFAVECSPTGTKTSIKFFGNKASFQRHCTVDCGGKQKGHFEVTGVLKYSGSIWTAMWHLLDGNTTIFNEINLPDMGHIATSYMSFMKTMVAVTATVGIIFLLTYTVITNAGLAIVKTFVKICAWILWQPIRGTIHLTSLITTKCRRRRGHLHVMILLTLVHNITPTNLPTTHHLAHAPDTLEHLIIPNLNISHSQSSDIPNFSLLTLSHLNFSNPHSSSPNRPSSQSHPSRWITMILTDMDTRQDAPVRAMIGRLAAVEAKLDLILDMLVPERGGASSPIGNDSHSPRPYPDSPLIVSNVPSPDNYVEIVEEPIVHGSDNDSHQDTDNTIHHEPDNDAHHEPDNNVPNEPDNAPRAGKLQDQDDVHKRRRSSKRQNRKSDKEEKSTKRFKEDNRLRCVFCGHGHYSSDCQRYKTYEERVRRGGPNMCRKCLGIMGTNGHECRRRTKPCHHCRSTAHHTAFCKIQEKIRGPE</sequence>
<dbReference type="SUPFAM" id="SSF56672">
    <property type="entry name" value="DNA/RNA polymerases"/>
    <property type="match status" value="1"/>
</dbReference>
<dbReference type="InterPro" id="IPR008042">
    <property type="entry name" value="Retrotrans_Pao"/>
</dbReference>
<keyword evidence="3" id="KW-0472">Membrane</keyword>
<dbReference type="eggNOG" id="KOG0017">
    <property type="taxonomic scope" value="Eukaryota"/>
</dbReference>
<gene>
    <name evidence="6" type="ORF">CRE_09737</name>
</gene>
<feature type="compositionally biased region" description="Basic and acidic residues" evidence="2">
    <location>
        <begin position="1812"/>
        <end position="1826"/>
    </location>
</feature>
<protein>
    <submittedName>
        <fullName evidence="6">Uncharacterized protein</fullName>
    </submittedName>
</protein>
<dbReference type="CDD" id="cd00303">
    <property type="entry name" value="retropepsin_like"/>
    <property type="match status" value="1"/>
</dbReference>
<dbReference type="GO" id="GO:0005737">
    <property type="term" value="C:cytoplasm"/>
    <property type="evidence" value="ECO:0007669"/>
    <property type="project" value="UniProtKB-ARBA"/>
</dbReference>
<name>E3N4X7_CAERE</name>
<dbReference type="Pfam" id="PF03564">
    <property type="entry name" value="DUF1759"/>
    <property type="match status" value="1"/>
</dbReference>
<dbReference type="InterPro" id="IPR041588">
    <property type="entry name" value="Integrase_H2C2"/>
</dbReference>
<feature type="compositionally biased region" description="Basic and acidic residues" evidence="2">
    <location>
        <begin position="346"/>
        <end position="358"/>
    </location>
</feature>